<feature type="compositionally biased region" description="Low complexity" evidence="1">
    <location>
        <begin position="224"/>
        <end position="241"/>
    </location>
</feature>
<sequence>MTELATYEAPAQAAVAYVPPATVAKVDLSDYWARMGVAIQIAEPMCKTPFVPSAFRNKPEDTAMAIMYGFKYGMEPDAALSSIFIIGGRPGMYSRVQHAILMAHGHDVRVVKQTPTECVVKGRRKGDEGDWTESVWTIERARQAGYFTNEKYTKDPIAMLTARALGDVCRLVAPDLLMGIVAYNEADVEVMEVLDGDTLQPIQQPVQRSTVRRSVTPSTPRQFVDVSAPAPAPVQPQQGAEVPPPLSGEAAAESDADADVVDADDVEYDDGVQEPVEESNVVTMFPQPMASELQITAMVAEMVKLGLRTPASKRKAINEFCGREVAGPHELSADEADKFINHLMFKQAEAAKAAEPAPADVDAKWGLAPEGNEQ</sequence>
<dbReference type="EMBL" id="MN586027">
    <property type="protein sequence ID" value="QGJ93496.1"/>
    <property type="molecule type" value="Genomic_DNA"/>
</dbReference>
<dbReference type="RefSeq" id="YP_009885127.1">
    <property type="nucleotide sequence ID" value="NC_049478.1"/>
</dbReference>
<evidence type="ECO:0000313" key="3">
    <source>
        <dbReference type="Proteomes" id="UP000427282"/>
    </source>
</evidence>
<organism evidence="2 3">
    <name type="scientific">Arthrobacter phage Mufasa8</name>
    <dbReference type="NCBI Taxonomy" id="2656526"/>
    <lineage>
        <taxon>Viruses</taxon>
        <taxon>Duplodnaviria</taxon>
        <taxon>Heunggongvirae</taxon>
        <taxon>Uroviricota</taxon>
        <taxon>Caudoviricetes</taxon>
        <taxon>Mufasoctovirus</taxon>
        <taxon>Mufasoctovirus mufasa8</taxon>
    </lineage>
</organism>
<keyword evidence="3" id="KW-1185">Reference proteome</keyword>
<accession>A0A649VM63</accession>
<dbReference type="Proteomes" id="UP000427282">
    <property type="component" value="Segment"/>
</dbReference>
<evidence type="ECO:0000313" key="2">
    <source>
        <dbReference type="EMBL" id="QGJ93496.1"/>
    </source>
</evidence>
<feature type="compositionally biased region" description="Polar residues" evidence="1">
    <location>
        <begin position="204"/>
        <end position="221"/>
    </location>
</feature>
<feature type="compositionally biased region" description="Low complexity" evidence="1">
    <location>
        <begin position="351"/>
        <end position="360"/>
    </location>
</feature>
<name>A0A649VM63_9CAUD</name>
<protein>
    <submittedName>
        <fullName evidence="2">RecT-like ssDNA binding protein</fullName>
    </submittedName>
</protein>
<dbReference type="KEGG" id="vg:55814500"/>
<proteinExistence type="predicted"/>
<evidence type="ECO:0000256" key="1">
    <source>
        <dbReference type="SAM" id="MobiDB-lite"/>
    </source>
</evidence>
<dbReference type="GeneID" id="55814500"/>
<gene>
    <name evidence="2" type="primary">47</name>
    <name evidence="2" type="ORF">SEA_MUFASA8_47</name>
</gene>
<feature type="region of interest" description="Disordered" evidence="1">
    <location>
        <begin position="204"/>
        <end position="257"/>
    </location>
</feature>
<reference evidence="2 3" key="1">
    <citation type="submission" date="2019-10" db="EMBL/GenBank/DDBJ databases">
        <authorList>
            <person name="Garlena R.A."/>
            <person name="Russell D.A."/>
            <person name="Pope W.H."/>
            <person name="Jacobs-Sera D."/>
            <person name="Hatfull G.F."/>
        </authorList>
    </citation>
    <scope>NUCLEOTIDE SEQUENCE [LARGE SCALE GENOMIC DNA]</scope>
</reference>
<feature type="region of interest" description="Disordered" evidence="1">
    <location>
        <begin position="351"/>
        <end position="374"/>
    </location>
</feature>